<feature type="domain" description="Methyltransferase type 11" evidence="1">
    <location>
        <begin position="40"/>
        <end position="131"/>
    </location>
</feature>
<dbReference type="AlphaFoldDB" id="A0AB39HAX8"/>
<evidence type="ECO:0000259" key="1">
    <source>
        <dbReference type="Pfam" id="PF08241"/>
    </source>
</evidence>
<sequence length="202" mass="23036">MDENQKLWREYYQKALSRPHLKRTEFAIKLNQSKINIATDCGCGTGSDIDYLEQQGYQVHGFDINPDSIGICNERFSSKSLIGISQSSFESYDYPQTGVLIANSSLFFANPEEFAETWRKIEASIAIGGIFAGDFMGFKDSWANNYRSPTTPLSESQVRTLFDNFEIIRFVERDEDSETALGVMKHWHTFSVVARKIRSNGR</sequence>
<accession>A0AB39HAX8</accession>
<dbReference type="InterPro" id="IPR013216">
    <property type="entry name" value="Methyltransf_11"/>
</dbReference>
<evidence type="ECO:0000313" key="2">
    <source>
        <dbReference type="EMBL" id="XDK24014.1"/>
    </source>
</evidence>
<keyword evidence="2" id="KW-0808">Transferase</keyword>
<dbReference type="EC" id="2.1.1.222" evidence="2"/>
<dbReference type="KEGG" id="vih:AB0763_07140"/>
<dbReference type="SUPFAM" id="SSF53335">
    <property type="entry name" value="S-adenosyl-L-methionine-dependent methyltransferases"/>
    <property type="match status" value="1"/>
</dbReference>
<dbReference type="GO" id="GO:0102208">
    <property type="term" value="F:2-polyprenyl-6-hydroxyphenol methylase activity"/>
    <property type="evidence" value="ECO:0007669"/>
    <property type="project" value="UniProtKB-EC"/>
</dbReference>
<keyword evidence="2" id="KW-0489">Methyltransferase</keyword>
<dbReference type="EMBL" id="CP162601">
    <property type="protein sequence ID" value="XDK24014.1"/>
    <property type="molecule type" value="Genomic_DNA"/>
</dbReference>
<dbReference type="Gene3D" id="3.40.50.150">
    <property type="entry name" value="Vaccinia Virus protein VP39"/>
    <property type="match status" value="1"/>
</dbReference>
<reference evidence="2" key="1">
    <citation type="submission" date="2024-07" db="EMBL/GenBank/DDBJ databases">
        <title>Genome Analysis of a Potential Novel Vibrio Species Secreting pH- and Thermo-stable Alginate Lyase and its Application in Producing Alginate Oligosaccharides.</title>
        <authorList>
            <person name="Huang H."/>
            <person name="Bao K."/>
        </authorList>
    </citation>
    <scope>NUCLEOTIDE SEQUENCE</scope>
    <source>
        <strain evidence="2">HB236076</strain>
    </source>
</reference>
<organism evidence="2">
    <name type="scientific">Vibrio sp. HB236076</name>
    <dbReference type="NCBI Taxonomy" id="3232307"/>
    <lineage>
        <taxon>Bacteria</taxon>
        <taxon>Pseudomonadati</taxon>
        <taxon>Pseudomonadota</taxon>
        <taxon>Gammaproteobacteria</taxon>
        <taxon>Vibrionales</taxon>
        <taxon>Vibrionaceae</taxon>
        <taxon>Vibrio</taxon>
    </lineage>
</organism>
<proteinExistence type="predicted"/>
<name>A0AB39HAX8_9VIBR</name>
<dbReference type="Pfam" id="PF08241">
    <property type="entry name" value="Methyltransf_11"/>
    <property type="match status" value="1"/>
</dbReference>
<dbReference type="RefSeq" id="WP_306100062.1">
    <property type="nucleotide sequence ID" value="NZ_CP162601.1"/>
</dbReference>
<dbReference type="InterPro" id="IPR029063">
    <property type="entry name" value="SAM-dependent_MTases_sf"/>
</dbReference>
<gene>
    <name evidence="2" type="ORF">AB0763_07140</name>
</gene>
<protein>
    <submittedName>
        <fullName evidence="2">Class I SAM-dependent methyltransferase</fullName>
        <ecNumber evidence="2">2.1.1.222</ecNumber>
        <ecNumber evidence="2">2.1.1.64</ecNumber>
    </submittedName>
</protein>
<dbReference type="GO" id="GO:0061542">
    <property type="term" value="F:3-demethylubiquinol 3-O-methyltransferase activity"/>
    <property type="evidence" value="ECO:0007669"/>
    <property type="project" value="UniProtKB-EC"/>
</dbReference>
<dbReference type="EC" id="2.1.1.64" evidence="2"/>
<dbReference type="GO" id="GO:0032259">
    <property type="term" value="P:methylation"/>
    <property type="evidence" value="ECO:0007669"/>
    <property type="project" value="UniProtKB-KW"/>
</dbReference>